<keyword evidence="17" id="KW-1185">Reference proteome</keyword>
<dbReference type="PANTHER" id="PTHR32552">
    <property type="entry name" value="FERRICHROME IRON RECEPTOR-RELATED"/>
    <property type="match status" value="1"/>
</dbReference>
<comment type="subcellular location">
    <subcellularLocation>
        <location evidence="1 12">Cell outer membrane</location>
        <topology evidence="1 12">Multi-pass membrane protein</topology>
    </subcellularLocation>
</comment>
<comment type="similarity">
    <text evidence="12 13">Belongs to the TonB-dependent receptor family.</text>
</comment>
<keyword evidence="6 14" id="KW-0732">Signal</keyword>
<evidence type="ECO:0000256" key="13">
    <source>
        <dbReference type="RuleBase" id="RU003357"/>
    </source>
</evidence>
<dbReference type="GO" id="GO:0015344">
    <property type="term" value="F:siderophore uptake transmembrane transporter activity"/>
    <property type="evidence" value="ECO:0007669"/>
    <property type="project" value="TreeGrafter"/>
</dbReference>
<evidence type="ECO:0000256" key="7">
    <source>
        <dbReference type="ARBA" id="ARBA00023004"/>
    </source>
</evidence>
<dbReference type="EMBL" id="FOFS01000006">
    <property type="protein sequence ID" value="SEQ41563.1"/>
    <property type="molecule type" value="Genomic_DNA"/>
</dbReference>
<dbReference type="SMART" id="SM00965">
    <property type="entry name" value="STN"/>
    <property type="match status" value="1"/>
</dbReference>
<evidence type="ECO:0000256" key="14">
    <source>
        <dbReference type="SAM" id="SignalP"/>
    </source>
</evidence>
<keyword evidence="7" id="KW-0408">Iron</keyword>
<dbReference type="Gene3D" id="3.55.50.30">
    <property type="match status" value="1"/>
</dbReference>
<dbReference type="InterPro" id="IPR000531">
    <property type="entry name" value="Beta-barrel_TonB"/>
</dbReference>
<dbReference type="InterPro" id="IPR037066">
    <property type="entry name" value="Plug_dom_sf"/>
</dbReference>
<evidence type="ECO:0000256" key="10">
    <source>
        <dbReference type="ARBA" id="ARBA00023136"/>
    </source>
</evidence>
<keyword evidence="16" id="KW-0675">Receptor</keyword>
<sequence>MRVCMRARRGARQAGRWLAAFACVLAGLAHAEQGAEAEFDIAPQALSTALTQYAEQAHIQVVTAATDLGELKSAGVSGRLPTLEALARLLSGSALRFQLVGKDTVVVLDERPAPPDSELPLLDTIVIVGKGYTRATNTVTPQDFGAQAAGVPVQFYLNSLPGVNAQLSDPYGLYEFGSSLRIRGFGNEQIGTSLDGVPLESYDLREGSPPSRYLDGENLSELKIAQGSGDVTMPSYHALGGSLRYFSSEPLGVWNTQSSLVTGSDDLTRLFARLDTPAWWPGGPMAYLSGSRTRGVQFDNRKASMAVDHLSVRVREDFAKGSLSLGYRYGNRDDHDMQNYQANGQVSPTFDLLENMSGDPERDALYYDLWTNGRRDQLWSLQTRYEPKPGLTLEAVPYFEDKRGYGYAGIAPSVAEQLYQDAMDASPQRSDIEAYDGSGVTERKETLRGLRRGLTASLGWRLGAHALQLGGWLEQFDFSQRRPIFNVDDEGRIELSEKPIALYYDRHHDTGVRQFYAKDTLSFFEERLSLAAGFKGLYVARRFEGIANSQAFNEQRQERIRRIDKDYFQPQLGGTLKLGEHEELFTNYAENFSAVPRNAMGSVSYDPTLRAERSRNIDLGLRSLRGRYSASLSGYYIDYRNRILQLTVSNPFLVGEDVYQNVGGIHTYGLELANYWNPHPSWRLGSSLSLNRSRFRNDYQSYDVITQQEVLLPVRGKTLPDTPKVMASADLLYRHQGFSAGATLKYTGLRYSVTSDAESVPAYTLADLSAAYELEGGVHWGKLRFQLNVYNALDKFYIGYIEPSDRVDAQSQGNFFRGAPRSVYFSLSSEWR</sequence>
<dbReference type="Pfam" id="PF07715">
    <property type="entry name" value="Plug"/>
    <property type="match status" value="1"/>
</dbReference>
<dbReference type="Proteomes" id="UP000199233">
    <property type="component" value="Unassembled WGS sequence"/>
</dbReference>
<feature type="signal peptide" evidence="14">
    <location>
        <begin position="1"/>
        <end position="31"/>
    </location>
</feature>
<evidence type="ECO:0000256" key="6">
    <source>
        <dbReference type="ARBA" id="ARBA00022729"/>
    </source>
</evidence>
<evidence type="ECO:0000313" key="16">
    <source>
        <dbReference type="EMBL" id="SEQ41563.1"/>
    </source>
</evidence>
<evidence type="ECO:0000256" key="12">
    <source>
        <dbReference type="PROSITE-ProRule" id="PRU01360"/>
    </source>
</evidence>
<evidence type="ECO:0000313" key="17">
    <source>
        <dbReference type="Proteomes" id="UP000199233"/>
    </source>
</evidence>
<evidence type="ECO:0000256" key="3">
    <source>
        <dbReference type="ARBA" id="ARBA00022452"/>
    </source>
</evidence>
<evidence type="ECO:0000256" key="1">
    <source>
        <dbReference type="ARBA" id="ARBA00004571"/>
    </source>
</evidence>
<dbReference type="GO" id="GO:0009279">
    <property type="term" value="C:cell outer membrane"/>
    <property type="evidence" value="ECO:0007669"/>
    <property type="project" value="UniProtKB-SubCell"/>
</dbReference>
<dbReference type="InterPro" id="IPR012910">
    <property type="entry name" value="Plug_dom"/>
</dbReference>
<dbReference type="OrthoDB" id="9760620at2"/>
<evidence type="ECO:0000256" key="5">
    <source>
        <dbReference type="ARBA" id="ARBA00022692"/>
    </source>
</evidence>
<proteinExistence type="inferred from homology"/>
<feature type="chain" id="PRO_5011554354" evidence="14">
    <location>
        <begin position="32"/>
        <end position="832"/>
    </location>
</feature>
<dbReference type="InterPro" id="IPR036942">
    <property type="entry name" value="Beta-barrel_TonB_sf"/>
</dbReference>
<dbReference type="AlphaFoldDB" id="A0A1H9FVH8"/>
<name>A0A1H9FVH8_9GAMM</name>
<protein>
    <submittedName>
        <fullName evidence="16">TonB-dependent Receptor Plug Domain</fullName>
    </submittedName>
</protein>
<keyword evidence="11 12" id="KW-0998">Cell outer membrane</keyword>
<dbReference type="PANTHER" id="PTHR32552:SF89">
    <property type="entry name" value="CATECHOLATE SIDEROPHORE RECEPTOR FIU"/>
    <property type="match status" value="1"/>
</dbReference>
<evidence type="ECO:0000259" key="15">
    <source>
        <dbReference type="SMART" id="SM00965"/>
    </source>
</evidence>
<organism evidence="16 17">
    <name type="scientific">Solimonas aquatica</name>
    <dbReference type="NCBI Taxonomy" id="489703"/>
    <lineage>
        <taxon>Bacteria</taxon>
        <taxon>Pseudomonadati</taxon>
        <taxon>Pseudomonadota</taxon>
        <taxon>Gammaproteobacteria</taxon>
        <taxon>Nevskiales</taxon>
        <taxon>Nevskiaceae</taxon>
        <taxon>Solimonas</taxon>
    </lineage>
</organism>
<dbReference type="Pfam" id="PF00593">
    <property type="entry name" value="TonB_dep_Rec_b-barrel"/>
    <property type="match status" value="1"/>
</dbReference>
<keyword evidence="9 13" id="KW-0798">TonB box</keyword>
<dbReference type="Gene3D" id="2.170.130.10">
    <property type="entry name" value="TonB-dependent receptor, plug domain"/>
    <property type="match status" value="1"/>
</dbReference>
<evidence type="ECO:0000256" key="4">
    <source>
        <dbReference type="ARBA" id="ARBA00022496"/>
    </source>
</evidence>
<keyword evidence="10 12" id="KW-0472">Membrane</keyword>
<keyword evidence="4" id="KW-0410">Iron transport</keyword>
<keyword evidence="8" id="KW-0406">Ion transport</keyword>
<reference evidence="17" key="1">
    <citation type="submission" date="2016-10" db="EMBL/GenBank/DDBJ databases">
        <authorList>
            <person name="Varghese N."/>
            <person name="Submissions S."/>
        </authorList>
    </citation>
    <scope>NUCLEOTIDE SEQUENCE [LARGE SCALE GENOMIC DNA]</scope>
    <source>
        <strain evidence="17">DSM 25927</strain>
    </source>
</reference>
<gene>
    <name evidence="16" type="ORF">SAMN04488038_106105</name>
</gene>
<keyword evidence="3 12" id="KW-1134">Transmembrane beta strand</keyword>
<evidence type="ECO:0000256" key="9">
    <source>
        <dbReference type="ARBA" id="ARBA00023077"/>
    </source>
</evidence>
<evidence type="ECO:0000256" key="8">
    <source>
        <dbReference type="ARBA" id="ARBA00023065"/>
    </source>
</evidence>
<evidence type="ECO:0000256" key="2">
    <source>
        <dbReference type="ARBA" id="ARBA00022448"/>
    </source>
</evidence>
<dbReference type="SUPFAM" id="SSF56935">
    <property type="entry name" value="Porins"/>
    <property type="match status" value="1"/>
</dbReference>
<evidence type="ECO:0000256" key="11">
    <source>
        <dbReference type="ARBA" id="ARBA00023237"/>
    </source>
</evidence>
<accession>A0A1H9FVH8</accession>
<dbReference type="Gene3D" id="2.40.170.20">
    <property type="entry name" value="TonB-dependent receptor, beta-barrel domain"/>
    <property type="match status" value="1"/>
</dbReference>
<keyword evidence="2 12" id="KW-0813">Transport</keyword>
<dbReference type="InterPro" id="IPR039426">
    <property type="entry name" value="TonB-dep_rcpt-like"/>
</dbReference>
<dbReference type="PROSITE" id="PS52016">
    <property type="entry name" value="TONB_DEPENDENT_REC_3"/>
    <property type="match status" value="1"/>
</dbReference>
<keyword evidence="5 12" id="KW-0812">Transmembrane</keyword>
<dbReference type="STRING" id="489703.SAMN04488038_106105"/>
<dbReference type="InterPro" id="IPR011662">
    <property type="entry name" value="Secretin/TonB_short_N"/>
</dbReference>
<feature type="domain" description="Secretin/TonB short N-terminal" evidence="15">
    <location>
        <begin position="59"/>
        <end position="110"/>
    </location>
</feature>